<dbReference type="SMART" id="SM00490">
    <property type="entry name" value="HELICc"/>
    <property type="match status" value="1"/>
</dbReference>
<keyword evidence="2" id="KW-0863">Zinc-finger</keyword>
<dbReference type="Pfam" id="PF04434">
    <property type="entry name" value="SWIM"/>
    <property type="match status" value="1"/>
</dbReference>
<dbReference type="Gene3D" id="3.40.50.300">
    <property type="entry name" value="P-loop containing nucleotide triphosphate hydrolases"/>
    <property type="match status" value="1"/>
</dbReference>
<evidence type="ECO:0000256" key="1">
    <source>
        <dbReference type="ARBA" id="ARBA00022801"/>
    </source>
</evidence>
<dbReference type="InterPro" id="IPR014001">
    <property type="entry name" value="Helicase_ATP-bd"/>
</dbReference>
<evidence type="ECO:0000313" key="6">
    <source>
        <dbReference type="EMBL" id="MFD0960496.1"/>
    </source>
</evidence>
<dbReference type="InterPro" id="IPR013663">
    <property type="entry name" value="Helicase_SWF/SNF/SWI_bac"/>
</dbReference>
<dbReference type="InterPro" id="IPR049730">
    <property type="entry name" value="SNF2/RAD54-like_C"/>
</dbReference>
<keyword evidence="1" id="KW-0378">Hydrolase</keyword>
<dbReference type="Pfam" id="PF00271">
    <property type="entry name" value="Helicase_C"/>
    <property type="match status" value="1"/>
</dbReference>
<dbReference type="Pfam" id="PF00176">
    <property type="entry name" value="SNF2-rel_dom"/>
    <property type="match status" value="1"/>
</dbReference>
<comment type="caution">
    <text evidence="6">The sequence shown here is derived from an EMBL/GenBank/DDBJ whole genome shotgun (WGS) entry which is preliminary data.</text>
</comment>
<dbReference type="InterPro" id="IPR027417">
    <property type="entry name" value="P-loop_NTPase"/>
</dbReference>
<gene>
    <name evidence="6" type="ORF">ACFQ2I_13970</name>
</gene>
<keyword evidence="2" id="KW-0479">Metal-binding</keyword>
<organism evidence="6 7">
    <name type="scientific">Paenibacillus chungangensis</name>
    <dbReference type="NCBI Taxonomy" id="696535"/>
    <lineage>
        <taxon>Bacteria</taxon>
        <taxon>Bacillati</taxon>
        <taxon>Bacillota</taxon>
        <taxon>Bacilli</taxon>
        <taxon>Bacillales</taxon>
        <taxon>Paenibacillaceae</taxon>
        <taxon>Paenibacillus</taxon>
    </lineage>
</organism>
<feature type="domain" description="SWIM-type" evidence="3">
    <location>
        <begin position="57"/>
        <end position="96"/>
    </location>
</feature>
<dbReference type="EMBL" id="JBHTJZ010000021">
    <property type="protein sequence ID" value="MFD0960496.1"/>
    <property type="molecule type" value="Genomic_DNA"/>
</dbReference>
<evidence type="ECO:0000259" key="4">
    <source>
        <dbReference type="PROSITE" id="PS51192"/>
    </source>
</evidence>
<reference evidence="7" key="1">
    <citation type="journal article" date="2019" name="Int. J. Syst. Evol. Microbiol.">
        <title>The Global Catalogue of Microorganisms (GCM) 10K type strain sequencing project: providing services to taxonomists for standard genome sequencing and annotation.</title>
        <authorList>
            <consortium name="The Broad Institute Genomics Platform"/>
            <consortium name="The Broad Institute Genome Sequencing Center for Infectious Disease"/>
            <person name="Wu L."/>
            <person name="Ma J."/>
        </authorList>
    </citation>
    <scope>NUCLEOTIDE SEQUENCE [LARGE SCALE GENOMIC DNA]</scope>
    <source>
        <strain evidence="7">CCUG 59129</strain>
    </source>
</reference>
<dbReference type="PROSITE" id="PS51194">
    <property type="entry name" value="HELICASE_CTER"/>
    <property type="match status" value="1"/>
</dbReference>
<dbReference type="PROSITE" id="PS50966">
    <property type="entry name" value="ZF_SWIM"/>
    <property type="match status" value="1"/>
</dbReference>
<dbReference type="InterPro" id="IPR038718">
    <property type="entry name" value="SNF2-like_sf"/>
</dbReference>
<evidence type="ECO:0000313" key="7">
    <source>
        <dbReference type="Proteomes" id="UP001596989"/>
    </source>
</evidence>
<sequence length="1145" mass="130785">MGYQLTQRMIKLLCGAEHYERGMGYWENGQVTVRHWGGDHGEQERTYAATILANKKFDVSVVIDDNGDVKAECSCLSFYADHKYCKHVAAALLAIHQDAHGGNKAPAHSYSTSILTTYKEESEPLSSRLARQQTAAGGWQRNSAASDNRLVDSVFDVFRDKPARAGSEVLLEHRERLQLEATVQLGGGLSSSTIGIELKLGVKRLYQVQKIKDVLEHIDKASSYVFTKLFTYRPDEHYFHPRDYALLQGLIHICKQERDYKRTMQSSLYVDARPARNERLLLIPPYAWSQLIPLLQQAGAVRVEYISRTGRRGLLTRSSFYEGFQLVDGDLPLRFTFDCAEDGEGYRFHPQGLKQLTFLEPYGVAFSEGKWYRIDEQTARRLTDLKSLLEGAEKEDILIAPEQMERFLDRIVPQLTKLGGVHMSEQVSERVVYKPLQARMYLDRVRERLLAGLEFQYGDVIINPLEETAQQRGTDRILMRNGERERYILSLLENDSFGKTEGGYVIEGDDAEYEFLHHIVPRLEELMDIYATSAVKTRLVVDTPLPKISLTWDERTDWLEFKFTLDDIPQAEIKRIVQALQEKRRYYKLPNGSLMPLESKDFEALMRVMNEVGLHQPALFDDAVVRLPAIRALALAGLPDHGSQLKLGKSLRMLLDNIRHPDNMDFPVPEPLQPLLRDYQTFGYQWMRTLAHYRFGGILGDDMGLGKTIQSIAFLLAMLPDIRERGMPALIVAPASLMYNWRNELTRFAPDIRAVIADGIKEEREKTLRIAGDDGSDAAGSAIDTKYSVDVIITSYPLLRRDAEHYICRKYHTLILDEAQAIKNPTTAIAKVARELDADYRFGLTGTPIENRLEDLWSIYRVVFPGLFPDRKTFGDLTRETVARRIRPFLLRRLKSEVLKELPEKIETIQTSELLPEQRRLYAAYLAKLRHETLKHLDSDDFGRERIRILAGITRLRQICCHPSLFAEDYKGSSAKFEQLLELIEECAASGKRPLIFSQFTSMLEMIGRELGYRGISFFYLDGSTPAAQRVELCNRFNAGERDLFLLSLKAGGTGLNLTGADTVILYDLWWNPAVEQQAADRAHRIGQRSVVQVIRLVARGTVEDKMYQLQERKRSLIDEVIQPGQEALSSLTEQDIREILSLEE</sequence>
<dbReference type="InterPro" id="IPR001650">
    <property type="entry name" value="Helicase_C-like"/>
</dbReference>
<dbReference type="SMART" id="SM00487">
    <property type="entry name" value="DEXDc"/>
    <property type="match status" value="1"/>
</dbReference>
<dbReference type="Proteomes" id="UP001596989">
    <property type="component" value="Unassembled WGS sequence"/>
</dbReference>
<feature type="domain" description="Helicase ATP-binding" evidence="4">
    <location>
        <begin position="688"/>
        <end position="866"/>
    </location>
</feature>
<evidence type="ECO:0000259" key="3">
    <source>
        <dbReference type="PROSITE" id="PS50966"/>
    </source>
</evidence>
<dbReference type="Pfam" id="PF08455">
    <property type="entry name" value="SNF2_assoc"/>
    <property type="match status" value="1"/>
</dbReference>
<proteinExistence type="predicted"/>
<evidence type="ECO:0000259" key="5">
    <source>
        <dbReference type="PROSITE" id="PS51194"/>
    </source>
</evidence>
<dbReference type="SUPFAM" id="SSF52540">
    <property type="entry name" value="P-loop containing nucleoside triphosphate hydrolases"/>
    <property type="match status" value="2"/>
</dbReference>
<protein>
    <submittedName>
        <fullName evidence="6">SNF2 helicase associated domain-containing protein</fullName>
    </submittedName>
</protein>
<feature type="domain" description="Helicase C-terminal" evidence="5">
    <location>
        <begin position="976"/>
        <end position="1138"/>
    </location>
</feature>
<dbReference type="InterPro" id="IPR000330">
    <property type="entry name" value="SNF2_N"/>
</dbReference>
<evidence type="ECO:0000256" key="2">
    <source>
        <dbReference type="PROSITE-ProRule" id="PRU00325"/>
    </source>
</evidence>
<dbReference type="Gene3D" id="3.40.50.10810">
    <property type="entry name" value="Tandem AAA-ATPase domain"/>
    <property type="match status" value="1"/>
</dbReference>
<name>A0ABW3HSJ0_9BACL</name>
<dbReference type="PANTHER" id="PTHR10799">
    <property type="entry name" value="SNF2/RAD54 HELICASE FAMILY"/>
    <property type="match status" value="1"/>
</dbReference>
<dbReference type="CDD" id="cd18793">
    <property type="entry name" value="SF2_C_SNF"/>
    <property type="match status" value="1"/>
</dbReference>
<dbReference type="RefSeq" id="WP_377565005.1">
    <property type="nucleotide sequence ID" value="NZ_JBHTJZ010000021.1"/>
</dbReference>
<dbReference type="InterPro" id="IPR007527">
    <property type="entry name" value="Znf_SWIM"/>
</dbReference>
<dbReference type="PROSITE" id="PS51192">
    <property type="entry name" value="HELICASE_ATP_BIND_1"/>
    <property type="match status" value="1"/>
</dbReference>
<accession>A0ABW3HSJ0</accession>
<keyword evidence="7" id="KW-1185">Reference proteome</keyword>
<keyword evidence="2" id="KW-0862">Zinc</keyword>